<dbReference type="InterPro" id="IPR000182">
    <property type="entry name" value="GNAT_dom"/>
</dbReference>
<gene>
    <name evidence="3" type="ORF">SAMN04487987_1115</name>
</gene>
<keyword evidence="1 3" id="KW-0808">Transferase</keyword>
<dbReference type="Proteomes" id="UP000199439">
    <property type="component" value="Unassembled WGS sequence"/>
</dbReference>
<reference evidence="4" key="1">
    <citation type="submission" date="2016-10" db="EMBL/GenBank/DDBJ databases">
        <authorList>
            <person name="Varghese N."/>
            <person name="Submissions S."/>
        </authorList>
    </citation>
    <scope>NUCLEOTIDE SEQUENCE [LARGE SCALE GENOMIC DNA]</scope>
    <source>
        <strain evidence="4">DSM 25730</strain>
    </source>
</reference>
<name>A0A1I1RYX4_9FLAO</name>
<protein>
    <submittedName>
        <fullName evidence="3">Acetyltransferase (GNAT) family protein</fullName>
    </submittedName>
</protein>
<evidence type="ECO:0000313" key="4">
    <source>
        <dbReference type="Proteomes" id="UP000199439"/>
    </source>
</evidence>
<dbReference type="InterPro" id="IPR016181">
    <property type="entry name" value="Acyl_CoA_acyltransferase"/>
</dbReference>
<accession>A0A1I1RYX4</accession>
<evidence type="ECO:0000259" key="2">
    <source>
        <dbReference type="PROSITE" id="PS51186"/>
    </source>
</evidence>
<dbReference type="Gene3D" id="3.40.630.30">
    <property type="match status" value="1"/>
</dbReference>
<dbReference type="PROSITE" id="PS51186">
    <property type="entry name" value="GNAT"/>
    <property type="match status" value="1"/>
</dbReference>
<dbReference type="PANTHER" id="PTHR13947:SF37">
    <property type="entry name" value="LD18367P"/>
    <property type="match status" value="1"/>
</dbReference>
<evidence type="ECO:0000256" key="1">
    <source>
        <dbReference type="ARBA" id="ARBA00022679"/>
    </source>
</evidence>
<dbReference type="Pfam" id="PF00583">
    <property type="entry name" value="Acetyltransf_1"/>
    <property type="match status" value="1"/>
</dbReference>
<dbReference type="CDD" id="cd04301">
    <property type="entry name" value="NAT_SF"/>
    <property type="match status" value="1"/>
</dbReference>
<dbReference type="SUPFAM" id="SSF55729">
    <property type="entry name" value="Acyl-CoA N-acyltransferases (Nat)"/>
    <property type="match status" value="1"/>
</dbReference>
<dbReference type="EMBL" id="FOMI01000011">
    <property type="protein sequence ID" value="SFD36733.1"/>
    <property type="molecule type" value="Genomic_DNA"/>
</dbReference>
<dbReference type="OrthoDB" id="9792929at2"/>
<dbReference type="InterPro" id="IPR050769">
    <property type="entry name" value="NAT_camello-type"/>
</dbReference>
<keyword evidence="4" id="KW-1185">Reference proteome</keyword>
<proteinExistence type="predicted"/>
<evidence type="ECO:0000313" key="3">
    <source>
        <dbReference type="EMBL" id="SFD36733.1"/>
    </source>
</evidence>
<sequence>MEIYELVTVTDKILNAFKSLIPQLSSSCVLPEKEDLKAIIKSKNTVLFVAEEEGEILGTLTLVFTKIPTGNKVWIEDVVVDSAARGKGVGKALTEFAIDYTFDKNINSVNLTSSPERVAANKLYQKIGFVKRETNVYRLTKR</sequence>
<dbReference type="GO" id="GO:0008080">
    <property type="term" value="F:N-acetyltransferase activity"/>
    <property type="evidence" value="ECO:0007669"/>
    <property type="project" value="InterPro"/>
</dbReference>
<organism evidence="3 4">
    <name type="scientific">Algibacter pectinivorans</name>
    <dbReference type="NCBI Taxonomy" id="870482"/>
    <lineage>
        <taxon>Bacteria</taxon>
        <taxon>Pseudomonadati</taxon>
        <taxon>Bacteroidota</taxon>
        <taxon>Flavobacteriia</taxon>
        <taxon>Flavobacteriales</taxon>
        <taxon>Flavobacteriaceae</taxon>
        <taxon>Algibacter</taxon>
    </lineage>
</organism>
<dbReference type="RefSeq" id="WP_092853356.1">
    <property type="nucleotide sequence ID" value="NZ_FOMI01000011.1"/>
</dbReference>
<feature type="domain" description="N-acetyltransferase" evidence="2">
    <location>
        <begin position="4"/>
        <end position="142"/>
    </location>
</feature>
<dbReference type="PANTHER" id="PTHR13947">
    <property type="entry name" value="GNAT FAMILY N-ACETYLTRANSFERASE"/>
    <property type="match status" value="1"/>
</dbReference>
<dbReference type="AlphaFoldDB" id="A0A1I1RYX4"/>